<dbReference type="SMART" id="SM00382">
    <property type="entry name" value="AAA"/>
    <property type="match status" value="1"/>
</dbReference>
<dbReference type="Gene3D" id="3.40.50.300">
    <property type="entry name" value="P-loop containing nucleotide triphosphate hydrolases"/>
    <property type="match status" value="1"/>
</dbReference>
<protein>
    <submittedName>
        <fullName evidence="4">ABC transporter ATP-binding protein</fullName>
    </submittedName>
</protein>
<gene>
    <name evidence="4" type="ORF">ENM78_06520</name>
</gene>
<comment type="caution">
    <text evidence="4">The sequence shown here is derived from an EMBL/GenBank/DDBJ whole genome shotgun (WGS) entry which is preliminary data.</text>
</comment>
<evidence type="ECO:0000313" key="4">
    <source>
        <dbReference type="EMBL" id="HHQ81083.1"/>
    </source>
</evidence>
<name>A0A7J3ZLY5_9CREN</name>
<dbReference type="InterPro" id="IPR003593">
    <property type="entry name" value="AAA+_ATPase"/>
</dbReference>
<dbReference type="InterPro" id="IPR017871">
    <property type="entry name" value="ABC_transporter-like_CS"/>
</dbReference>
<dbReference type="AlphaFoldDB" id="A0A7J3ZLY5"/>
<dbReference type="InterPro" id="IPR027417">
    <property type="entry name" value="P-loop_NTPase"/>
</dbReference>
<sequence length="245" mass="26659">MLLELSGLSVCINGKEIVKDVTLEVKQGEVHVIMGPNGSGKSTLLSCIMGLPRVRACKGRIYYQNTDITSKPPYERATMGIALAHQSPPSIRGVKFAEVGKALVKKCGCSDFTFMTRILNVEELLNRELFVGYSGGERKRAEMLLVMLQAPKLALLDEPDSGVDIESLDLISNAINYLASRGSSIILVTHSGNILNKLARLDYVHIMLGGRIVYTGRPDGVLPIVFKLGYREGIKRLLGEEAVGG</sequence>
<dbReference type="InterPro" id="IPR003439">
    <property type="entry name" value="ABC_transporter-like_ATP-bd"/>
</dbReference>
<dbReference type="GO" id="GO:0005524">
    <property type="term" value="F:ATP binding"/>
    <property type="evidence" value="ECO:0007669"/>
    <property type="project" value="UniProtKB-KW"/>
</dbReference>
<dbReference type="InterPro" id="IPR010230">
    <property type="entry name" value="FeS-cluster_ATPase_SufC"/>
</dbReference>
<dbReference type="EMBL" id="DRZC01000083">
    <property type="protein sequence ID" value="HHQ81083.1"/>
    <property type="molecule type" value="Genomic_DNA"/>
</dbReference>
<dbReference type="PROSITE" id="PS50893">
    <property type="entry name" value="ABC_TRANSPORTER_2"/>
    <property type="match status" value="1"/>
</dbReference>
<reference evidence="4" key="1">
    <citation type="journal article" date="2020" name="mSystems">
        <title>Genome- and Community-Level Interaction Insights into Carbon Utilization and Element Cycling Functions of Hydrothermarchaeota in Hydrothermal Sediment.</title>
        <authorList>
            <person name="Zhou Z."/>
            <person name="Liu Y."/>
            <person name="Xu W."/>
            <person name="Pan J."/>
            <person name="Luo Z.H."/>
            <person name="Li M."/>
        </authorList>
    </citation>
    <scope>NUCLEOTIDE SEQUENCE [LARGE SCALE GENOMIC DNA]</scope>
    <source>
        <strain evidence="4">SpSt-1116</strain>
    </source>
</reference>
<evidence type="ECO:0000256" key="2">
    <source>
        <dbReference type="ARBA" id="ARBA00022840"/>
    </source>
</evidence>
<dbReference type="PROSITE" id="PS00211">
    <property type="entry name" value="ABC_TRANSPORTER_1"/>
    <property type="match status" value="1"/>
</dbReference>
<dbReference type="PANTHER" id="PTHR43204:SF1">
    <property type="entry name" value="ABC TRANSPORTER I FAMILY MEMBER 6, CHLOROPLASTIC"/>
    <property type="match status" value="1"/>
</dbReference>
<dbReference type="PANTHER" id="PTHR43204">
    <property type="entry name" value="ABC TRANSPORTER I FAMILY MEMBER 6, CHLOROPLASTIC"/>
    <property type="match status" value="1"/>
</dbReference>
<organism evidence="4">
    <name type="scientific">Fervidicoccus fontis</name>
    <dbReference type="NCBI Taxonomy" id="683846"/>
    <lineage>
        <taxon>Archaea</taxon>
        <taxon>Thermoproteota</taxon>
        <taxon>Thermoprotei</taxon>
        <taxon>Fervidicoccales</taxon>
        <taxon>Fervidicoccaceae</taxon>
        <taxon>Fervidicoccus</taxon>
    </lineage>
</organism>
<accession>A0A7J3ZLY5</accession>
<keyword evidence="1" id="KW-0547">Nucleotide-binding</keyword>
<keyword evidence="2 4" id="KW-0067">ATP-binding</keyword>
<dbReference type="SUPFAM" id="SSF52540">
    <property type="entry name" value="P-loop containing nucleoside triphosphate hydrolases"/>
    <property type="match status" value="1"/>
</dbReference>
<evidence type="ECO:0000256" key="1">
    <source>
        <dbReference type="ARBA" id="ARBA00022741"/>
    </source>
</evidence>
<dbReference type="Pfam" id="PF00005">
    <property type="entry name" value="ABC_tran"/>
    <property type="match status" value="1"/>
</dbReference>
<dbReference type="GO" id="GO:0016887">
    <property type="term" value="F:ATP hydrolysis activity"/>
    <property type="evidence" value="ECO:0007669"/>
    <property type="project" value="InterPro"/>
</dbReference>
<proteinExistence type="predicted"/>
<evidence type="ECO:0000259" key="3">
    <source>
        <dbReference type="PROSITE" id="PS50893"/>
    </source>
</evidence>
<feature type="domain" description="ABC transporter" evidence="3">
    <location>
        <begin position="3"/>
        <end position="234"/>
    </location>
</feature>